<dbReference type="AlphaFoldDB" id="M6DC93"/>
<evidence type="ECO:0000313" key="1">
    <source>
        <dbReference type="EMBL" id="EMJ96190.1"/>
    </source>
</evidence>
<dbReference type="EMBL" id="ANIK01000028">
    <property type="protein sequence ID" value="EMJ96190.1"/>
    <property type="molecule type" value="Genomic_DNA"/>
</dbReference>
<name>M6DC93_9LEPT</name>
<comment type="caution">
    <text evidence="1">The sequence shown here is derived from an EMBL/GenBank/DDBJ whole genome shotgun (WGS) entry which is preliminary data.</text>
</comment>
<sequence length="55" mass="6369">MKSNSACQYQNFLICKNFPSFPAFETQRLDLDHNQPHKLKGILEEEGSKTHFSRG</sequence>
<evidence type="ECO:0000313" key="2">
    <source>
        <dbReference type="Proteomes" id="UP000011988"/>
    </source>
</evidence>
<proteinExistence type="predicted"/>
<reference evidence="1 2" key="1">
    <citation type="submission" date="2013-01" db="EMBL/GenBank/DDBJ databases">
        <authorList>
            <person name="Harkins D.M."/>
            <person name="Durkin A.S."/>
            <person name="Brinkac L.M."/>
            <person name="Haft D.H."/>
            <person name="Selengut J.D."/>
            <person name="Sanka R."/>
            <person name="DePew J."/>
            <person name="Purushe J."/>
            <person name="Galloway R.L."/>
            <person name="Vinetz J.M."/>
            <person name="Sutton G.G."/>
            <person name="Nierman W.C."/>
            <person name="Fouts D.E."/>
        </authorList>
    </citation>
    <scope>NUCLEOTIDE SEQUENCE [LARGE SCALE GENOMIC DNA]</scope>
    <source>
        <strain evidence="1 2">79601</strain>
    </source>
</reference>
<protein>
    <submittedName>
        <fullName evidence="1">Uncharacterized protein</fullName>
    </submittedName>
</protein>
<dbReference type="Proteomes" id="UP000011988">
    <property type="component" value="Unassembled WGS sequence"/>
</dbReference>
<accession>M6DC93</accession>
<gene>
    <name evidence="1" type="ORF">LEP1GSC194_0462</name>
</gene>
<organism evidence="1 2">
    <name type="scientific">Leptospira alstonii serovar Sichuan str. 79601</name>
    <dbReference type="NCBI Taxonomy" id="1218565"/>
    <lineage>
        <taxon>Bacteria</taxon>
        <taxon>Pseudomonadati</taxon>
        <taxon>Spirochaetota</taxon>
        <taxon>Spirochaetia</taxon>
        <taxon>Leptospirales</taxon>
        <taxon>Leptospiraceae</taxon>
        <taxon>Leptospira</taxon>
    </lineage>
</organism>